<reference evidence="2" key="2">
    <citation type="submission" date="2016-06" db="EMBL/GenBank/DDBJ databases">
        <title>The genome of a short-lived fish provides insights into sex chromosome evolution and the genetic control of aging.</title>
        <authorList>
            <person name="Reichwald K."/>
            <person name="Felder M."/>
            <person name="Petzold A."/>
            <person name="Koch P."/>
            <person name="Groth M."/>
            <person name="Platzer M."/>
        </authorList>
    </citation>
    <scope>NUCLEOTIDE SEQUENCE</scope>
    <source>
        <tissue evidence="2">Brain</tissue>
    </source>
</reference>
<dbReference type="EMBL" id="HADW01001143">
    <property type="protein sequence ID" value="SBP02543.1"/>
    <property type="molecule type" value="Transcribed_RNA"/>
</dbReference>
<reference evidence="2" key="1">
    <citation type="submission" date="2016-05" db="EMBL/GenBank/DDBJ databases">
        <authorList>
            <person name="Lavstsen T."/>
            <person name="Jespersen J.S."/>
        </authorList>
    </citation>
    <scope>NUCLEOTIDE SEQUENCE</scope>
    <source>
        <tissue evidence="2">Brain</tissue>
    </source>
</reference>
<feature type="compositionally biased region" description="Basic and acidic residues" evidence="1">
    <location>
        <begin position="50"/>
        <end position="70"/>
    </location>
</feature>
<organism evidence="2">
    <name type="scientific">Iconisemion striatum</name>
    <dbReference type="NCBI Taxonomy" id="60296"/>
    <lineage>
        <taxon>Eukaryota</taxon>
        <taxon>Metazoa</taxon>
        <taxon>Chordata</taxon>
        <taxon>Craniata</taxon>
        <taxon>Vertebrata</taxon>
        <taxon>Euteleostomi</taxon>
        <taxon>Actinopterygii</taxon>
        <taxon>Neopterygii</taxon>
        <taxon>Teleostei</taxon>
        <taxon>Neoteleostei</taxon>
        <taxon>Acanthomorphata</taxon>
        <taxon>Ovalentaria</taxon>
        <taxon>Atherinomorphae</taxon>
        <taxon>Cyprinodontiformes</taxon>
        <taxon>Nothobranchiidae</taxon>
        <taxon>Iconisemion</taxon>
    </lineage>
</organism>
<evidence type="ECO:0000313" key="2">
    <source>
        <dbReference type="EMBL" id="SBP02543.1"/>
    </source>
</evidence>
<feature type="compositionally biased region" description="Basic and acidic residues" evidence="1">
    <location>
        <begin position="9"/>
        <end position="20"/>
    </location>
</feature>
<dbReference type="AlphaFoldDB" id="A0A1A7W9M0"/>
<proteinExistence type="predicted"/>
<name>A0A1A7W9M0_9TELE</name>
<gene>
    <name evidence="2" type="primary">Nfu_g_1_006950</name>
</gene>
<accession>A0A1A7W9M0</accession>
<sequence length="185" mass="19933">ETGSIKARVKIDSAAGEHKHNELKDLESHILLDNKASTSSGEVLDSVTHVGEESEKKDQAESIRSQKDVDNETLAQSEETLCSALVDATSSGRGDEPAADETDLTFSSECRTHLSAQSVSEEDDQSKGCKFKDGGVAGQLDEVLLNQTTSAPEQIENSNPSIETEENVTTFERVAIPETQAELKI</sequence>
<evidence type="ECO:0000256" key="1">
    <source>
        <dbReference type="SAM" id="MobiDB-lite"/>
    </source>
</evidence>
<feature type="non-terminal residue" evidence="2">
    <location>
        <position position="185"/>
    </location>
</feature>
<feature type="region of interest" description="Disordered" evidence="1">
    <location>
        <begin position="35"/>
        <end position="75"/>
    </location>
</feature>
<protein>
    <submittedName>
        <fullName evidence="2">Uncharacterized protein</fullName>
    </submittedName>
</protein>
<feature type="non-terminal residue" evidence="2">
    <location>
        <position position="1"/>
    </location>
</feature>
<feature type="region of interest" description="Disordered" evidence="1">
    <location>
        <begin position="1"/>
        <end position="20"/>
    </location>
</feature>